<dbReference type="RefSeq" id="WP_380057041.1">
    <property type="nucleotide sequence ID" value="NZ_JBHSWB010000001.1"/>
</dbReference>
<dbReference type="PROSITE" id="PS51257">
    <property type="entry name" value="PROKAR_LIPOPROTEIN"/>
    <property type="match status" value="1"/>
</dbReference>
<evidence type="ECO:0000256" key="2">
    <source>
        <dbReference type="SAM" id="SignalP"/>
    </source>
</evidence>
<feature type="signal peptide" evidence="2">
    <location>
        <begin position="1"/>
        <end position="19"/>
    </location>
</feature>
<dbReference type="Proteomes" id="UP001596317">
    <property type="component" value="Unassembled WGS sequence"/>
</dbReference>
<proteinExistence type="predicted"/>
<keyword evidence="4" id="KW-1185">Reference proteome</keyword>
<feature type="chain" id="PRO_5045575082" evidence="2">
    <location>
        <begin position="20"/>
        <end position="178"/>
    </location>
</feature>
<keyword evidence="2" id="KW-0732">Signal</keyword>
<name>A0ABW1ZNW9_9DEIO</name>
<feature type="compositionally biased region" description="Low complexity" evidence="1">
    <location>
        <begin position="150"/>
        <end position="166"/>
    </location>
</feature>
<evidence type="ECO:0000313" key="3">
    <source>
        <dbReference type="EMBL" id="MFC6661525.1"/>
    </source>
</evidence>
<evidence type="ECO:0000313" key="4">
    <source>
        <dbReference type="Proteomes" id="UP001596317"/>
    </source>
</evidence>
<dbReference type="EMBL" id="JBHSWB010000001">
    <property type="protein sequence ID" value="MFC6661525.1"/>
    <property type="molecule type" value="Genomic_DNA"/>
</dbReference>
<reference evidence="4" key="1">
    <citation type="journal article" date="2019" name="Int. J. Syst. Evol. Microbiol.">
        <title>The Global Catalogue of Microorganisms (GCM) 10K type strain sequencing project: providing services to taxonomists for standard genome sequencing and annotation.</title>
        <authorList>
            <consortium name="The Broad Institute Genomics Platform"/>
            <consortium name="The Broad Institute Genome Sequencing Center for Infectious Disease"/>
            <person name="Wu L."/>
            <person name="Ma J."/>
        </authorList>
    </citation>
    <scope>NUCLEOTIDE SEQUENCE [LARGE SCALE GENOMIC DNA]</scope>
    <source>
        <strain evidence="4">CCUG 63830</strain>
    </source>
</reference>
<sequence length="178" mass="18522">MQHLIKSALAAATLTLALASCGAATVKTPDAQPQASEAQGQTAGAAEAGAAPAAGRLQAAALAGDGPNIRVRVVIDRVVGFDTEDITGADEFYMGGDLVVSKPDGSKKNVPFLVAPPFDINDPKGGESHDISWTVLDEVVPPNPTSWASWWPTTRTPARTGPRWAPSSWTPPRPRATC</sequence>
<organism evidence="3 4">
    <name type="scientific">Deinococcus multiflagellatus</name>
    <dbReference type="NCBI Taxonomy" id="1656887"/>
    <lineage>
        <taxon>Bacteria</taxon>
        <taxon>Thermotogati</taxon>
        <taxon>Deinococcota</taxon>
        <taxon>Deinococci</taxon>
        <taxon>Deinococcales</taxon>
        <taxon>Deinococcaceae</taxon>
        <taxon>Deinococcus</taxon>
    </lineage>
</organism>
<accession>A0ABW1ZNW9</accession>
<comment type="caution">
    <text evidence="3">The sequence shown here is derived from an EMBL/GenBank/DDBJ whole genome shotgun (WGS) entry which is preliminary data.</text>
</comment>
<gene>
    <name evidence="3" type="ORF">ACFP90_15140</name>
</gene>
<evidence type="ECO:0000256" key="1">
    <source>
        <dbReference type="SAM" id="MobiDB-lite"/>
    </source>
</evidence>
<feature type="compositionally biased region" description="Pro residues" evidence="1">
    <location>
        <begin position="169"/>
        <end position="178"/>
    </location>
</feature>
<protein>
    <submittedName>
        <fullName evidence="3">Uncharacterized protein</fullName>
    </submittedName>
</protein>
<feature type="region of interest" description="Disordered" evidence="1">
    <location>
        <begin position="147"/>
        <end position="178"/>
    </location>
</feature>